<dbReference type="EMBL" id="LCKQ01000002">
    <property type="protein sequence ID" value="KKU04200.1"/>
    <property type="molecule type" value="Genomic_DNA"/>
</dbReference>
<proteinExistence type="predicted"/>
<reference evidence="1 2" key="1">
    <citation type="journal article" date="2015" name="Nature">
        <title>rRNA introns, odd ribosomes, and small enigmatic genomes across a large radiation of phyla.</title>
        <authorList>
            <person name="Brown C.T."/>
            <person name="Hug L.A."/>
            <person name="Thomas B.C."/>
            <person name="Sharon I."/>
            <person name="Castelle C.J."/>
            <person name="Singh A."/>
            <person name="Wilkins M.J."/>
            <person name="Williams K.H."/>
            <person name="Banfield J.F."/>
        </authorList>
    </citation>
    <scope>NUCLEOTIDE SEQUENCE [LARGE SCALE GENOMIC DNA]</scope>
</reference>
<evidence type="ECO:0000313" key="1">
    <source>
        <dbReference type="EMBL" id="KKU04200.1"/>
    </source>
</evidence>
<dbReference type="AlphaFoldDB" id="A0A0G1Q6J0"/>
<name>A0A0G1Q6J0_9BACT</name>
<evidence type="ECO:0000313" key="2">
    <source>
        <dbReference type="Proteomes" id="UP000034086"/>
    </source>
</evidence>
<gene>
    <name evidence="1" type="ORF">UX03_C0002G0024</name>
</gene>
<comment type="caution">
    <text evidence="1">The sequence shown here is derived from an EMBL/GenBank/DDBJ whole genome shotgun (WGS) entry which is preliminary data.</text>
</comment>
<sequence>MSNHERTTTEPPIFIDVLNNVMSDPNYLAGAEPEGSGWDFHDWPGYDFRQFREFVLAEKFFGIPTLDGKGVSMSIVQTDPEQFHVSGMGVSFVISPARTKVLPTILIGKDASGSEVVLRNSREPVEYHGIPDCLHALAQQIGVLSKNKVASDSEGSQWAAFLKEVLHLKRILPKHFGPTENTVRDQLELRPDEPVGDEERLFAEMKLVEQELIGYAYSHFVIG</sequence>
<accession>A0A0G1Q6J0</accession>
<organism evidence="1 2">
    <name type="scientific">Candidatus Woesebacteria bacterium GW2011_GWE1_45_18</name>
    <dbReference type="NCBI Taxonomy" id="1618598"/>
    <lineage>
        <taxon>Bacteria</taxon>
        <taxon>Candidatus Woeseibacteriota</taxon>
    </lineage>
</organism>
<protein>
    <submittedName>
        <fullName evidence="1">Uncharacterized protein</fullName>
    </submittedName>
</protein>
<dbReference type="Proteomes" id="UP000034086">
    <property type="component" value="Unassembled WGS sequence"/>
</dbReference>